<keyword evidence="3" id="KW-1185">Reference proteome</keyword>
<evidence type="ECO:0000256" key="1">
    <source>
        <dbReference type="SAM" id="MobiDB-lite"/>
    </source>
</evidence>
<accession>A0A401TIQ7</accession>
<sequence>MLVRGDRRPGGPCYKRARRPYWLGADYRTVKGTARVALFHRVEDLVPRGAPRDPFRKVPHNSVRPDRSVATSAGGGGQRGCRVCGLRRCCPLELRSRTG</sequence>
<evidence type="ECO:0000313" key="2">
    <source>
        <dbReference type="EMBL" id="GCC42517.1"/>
    </source>
</evidence>
<proteinExistence type="predicted"/>
<evidence type="ECO:0000313" key="3">
    <source>
        <dbReference type="Proteomes" id="UP000287033"/>
    </source>
</evidence>
<dbReference type="Proteomes" id="UP000287033">
    <property type="component" value="Unassembled WGS sequence"/>
</dbReference>
<name>A0A401TIQ7_CHIPU</name>
<dbReference type="AlphaFoldDB" id="A0A401TIQ7"/>
<reference evidence="2 3" key="1">
    <citation type="journal article" date="2018" name="Nat. Ecol. Evol.">
        <title>Shark genomes provide insights into elasmobranch evolution and the origin of vertebrates.</title>
        <authorList>
            <person name="Hara Y"/>
            <person name="Yamaguchi K"/>
            <person name="Onimaru K"/>
            <person name="Kadota M"/>
            <person name="Koyanagi M"/>
            <person name="Keeley SD"/>
            <person name="Tatsumi K"/>
            <person name="Tanaka K"/>
            <person name="Motone F"/>
            <person name="Kageyama Y"/>
            <person name="Nozu R"/>
            <person name="Adachi N"/>
            <person name="Nishimura O"/>
            <person name="Nakagawa R"/>
            <person name="Tanegashima C"/>
            <person name="Kiyatake I"/>
            <person name="Matsumoto R"/>
            <person name="Murakumo K"/>
            <person name="Nishida K"/>
            <person name="Terakita A"/>
            <person name="Kuratani S"/>
            <person name="Sato K"/>
            <person name="Hyodo S Kuraku.S."/>
        </authorList>
    </citation>
    <scope>NUCLEOTIDE SEQUENCE [LARGE SCALE GENOMIC DNA]</scope>
</reference>
<organism evidence="2 3">
    <name type="scientific">Chiloscyllium punctatum</name>
    <name type="common">Brownbanded bambooshark</name>
    <name type="synonym">Hemiscyllium punctatum</name>
    <dbReference type="NCBI Taxonomy" id="137246"/>
    <lineage>
        <taxon>Eukaryota</taxon>
        <taxon>Metazoa</taxon>
        <taxon>Chordata</taxon>
        <taxon>Craniata</taxon>
        <taxon>Vertebrata</taxon>
        <taxon>Chondrichthyes</taxon>
        <taxon>Elasmobranchii</taxon>
        <taxon>Galeomorphii</taxon>
        <taxon>Galeoidea</taxon>
        <taxon>Orectolobiformes</taxon>
        <taxon>Hemiscylliidae</taxon>
        <taxon>Chiloscyllium</taxon>
    </lineage>
</organism>
<dbReference type="EMBL" id="BEZZ01083881">
    <property type="protein sequence ID" value="GCC42517.1"/>
    <property type="molecule type" value="Genomic_DNA"/>
</dbReference>
<protein>
    <submittedName>
        <fullName evidence="2">Uncharacterized protein</fullName>
    </submittedName>
</protein>
<gene>
    <name evidence="2" type="ORF">chiPu_0026615</name>
</gene>
<feature type="region of interest" description="Disordered" evidence="1">
    <location>
        <begin position="49"/>
        <end position="80"/>
    </location>
</feature>
<comment type="caution">
    <text evidence="2">The sequence shown here is derived from an EMBL/GenBank/DDBJ whole genome shotgun (WGS) entry which is preliminary data.</text>
</comment>